<dbReference type="InterPro" id="IPR000055">
    <property type="entry name" value="Restrct_endonuc_typeI_TRD"/>
</dbReference>
<comment type="similarity">
    <text evidence="1">Belongs to the type-I restriction system S methylase family.</text>
</comment>
<dbReference type="AlphaFoldDB" id="A0A1Y4IX20"/>
<keyword evidence="5" id="KW-0540">Nuclease</keyword>
<evidence type="ECO:0000259" key="4">
    <source>
        <dbReference type="Pfam" id="PF01420"/>
    </source>
</evidence>
<dbReference type="SUPFAM" id="SSF116734">
    <property type="entry name" value="DNA methylase specificity domain"/>
    <property type="match status" value="2"/>
</dbReference>
<evidence type="ECO:0000313" key="6">
    <source>
        <dbReference type="Proteomes" id="UP000195950"/>
    </source>
</evidence>
<dbReference type="CDD" id="cd17259">
    <property type="entry name" value="RMtype1_S_StySKI-TRD2-CR2_like"/>
    <property type="match status" value="1"/>
</dbReference>
<dbReference type="PANTHER" id="PTHR30408:SF12">
    <property type="entry name" value="TYPE I RESTRICTION ENZYME MJAVIII SPECIFICITY SUBUNIT"/>
    <property type="match status" value="1"/>
</dbReference>
<dbReference type="Proteomes" id="UP000195950">
    <property type="component" value="Unassembled WGS sequence"/>
</dbReference>
<dbReference type="InterPro" id="IPR044946">
    <property type="entry name" value="Restrct_endonuc_typeI_TRD_sf"/>
</dbReference>
<feature type="domain" description="Type I restriction modification DNA specificity" evidence="4">
    <location>
        <begin position="28"/>
        <end position="202"/>
    </location>
</feature>
<accession>A0A1Y4IX20</accession>
<reference evidence="6" key="1">
    <citation type="submission" date="2017-04" db="EMBL/GenBank/DDBJ databases">
        <title>Function of individual gut microbiota members based on whole genome sequencing of pure cultures obtained from chicken caecum.</title>
        <authorList>
            <person name="Medvecky M."/>
            <person name="Cejkova D."/>
            <person name="Polansky O."/>
            <person name="Karasova D."/>
            <person name="Kubasova T."/>
            <person name="Cizek A."/>
            <person name="Rychlik I."/>
        </authorList>
    </citation>
    <scope>NUCLEOTIDE SEQUENCE [LARGE SCALE GENOMIC DNA]</scope>
    <source>
        <strain evidence="6">An199</strain>
    </source>
</reference>
<dbReference type="Gene3D" id="1.10.287.1120">
    <property type="entry name" value="Bipartite methylase S protein"/>
    <property type="match status" value="1"/>
</dbReference>
<evidence type="ECO:0000256" key="2">
    <source>
        <dbReference type="ARBA" id="ARBA00022747"/>
    </source>
</evidence>
<evidence type="ECO:0000313" key="5">
    <source>
        <dbReference type="EMBL" id="OUP22131.1"/>
    </source>
</evidence>
<name>A0A1Y4IX20_PARDI</name>
<dbReference type="GO" id="GO:0009307">
    <property type="term" value="P:DNA restriction-modification system"/>
    <property type="evidence" value="ECO:0007669"/>
    <property type="project" value="UniProtKB-KW"/>
</dbReference>
<comment type="caution">
    <text evidence="5">The sequence shown here is derived from an EMBL/GenBank/DDBJ whole genome shotgun (WGS) entry which is preliminary data.</text>
</comment>
<organism evidence="5 6">
    <name type="scientific">Parabacteroides distasonis</name>
    <dbReference type="NCBI Taxonomy" id="823"/>
    <lineage>
        <taxon>Bacteria</taxon>
        <taxon>Pseudomonadati</taxon>
        <taxon>Bacteroidota</taxon>
        <taxon>Bacteroidia</taxon>
        <taxon>Bacteroidales</taxon>
        <taxon>Tannerellaceae</taxon>
        <taxon>Parabacteroides</taxon>
    </lineage>
</organism>
<evidence type="ECO:0000256" key="3">
    <source>
        <dbReference type="ARBA" id="ARBA00023125"/>
    </source>
</evidence>
<dbReference type="PANTHER" id="PTHR30408">
    <property type="entry name" value="TYPE-1 RESTRICTION ENZYME ECOKI SPECIFICITY PROTEIN"/>
    <property type="match status" value="1"/>
</dbReference>
<dbReference type="GO" id="GO:0004519">
    <property type="term" value="F:endonuclease activity"/>
    <property type="evidence" value="ECO:0007669"/>
    <property type="project" value="UniProtKB-KW"/>
</dbReference>
<keyword evidence="3" id="KW-0238">DNA-binding</keyword>
<proteinExistence type="inferred from homology"/>
<dbReference type="Pfam" id="PF01420">
    <property type="entry name" value="Methylase_S"/>
    <property type="match status" value="1"/>
</dbReference>
<evidence type="ECO:0000256" key="1">
    <source>
        <dbReference type="ARBA" id="ARBA00010923"/>
    </source>
</evidence>
<dbReference type="CDD" id="cd17513">
    <property type="entry name" value="RMtype1_S_AveSPN6ORF1907P_TRD2-CR2_like"/>
    <property type="match status" value="1"/>
</dbReference>
<keyword evidence="2" id="KW-0680">Restriction system</keyword>
<dbReference type="GO" id="GO:0003677">
    <property type="term" value="F:DNA binding"/>
    <property type="evidence" value="ECO:0007669"/>
    <property type="project" value="UniProtKB-KW"/>
</dbReference>
<keyword evidence="5" id="KW-0255">Endonuclease</keyword>
<dbReference type="Gene3D" id="3.90.220.20">
    <property type="entry name" value="DNA methylase specificity domains"/>
    <property type="match status" value="2"/>
</dbReference>
<dbReference type="InterPro" id="IPR052021">
    <property type="entry name" value="Type-I_RS_S_subunit"/>
</dbReference>
<keyword evidence="5" id="KW-0378">Hydrolase</keyword>
<protein>
    <submittedName>
        <fullName evidence="5">Type I restriction endonuclease subunit S</fullName>
    </submittedName>
</protein>
<dbReference type="EMBL" id="NFJX01000002">
    <property type="protein sequence ID" value="OUP22131.1"/>
    <property type="molecule type" value="Genomic_DNA"/>
</dbReference>
<sequence length="431" mass="48895">MKIDVMTKDKNIKTVVPALRFPEFRDGEGWKRTPILEICEIIGGGTPSSSNDVYWNGDIPWISSSDINENNISEITPTRHITKDAIKHSATKLCKAPSIHIVSRVGVGKVAFSRVDICTSQDFTNLCNINCNYIFLSYLLSTIMKQKVQETQGTSIKGIASAEIKNLHVPLPEIEEQQRIADCLSSLDDLISAVADKIETLEEYKKGLMQQLFPAEGKTTPDIRFPEFQNEGKWILLPIKKCNIDILTGYAFKGSEILEDNNGTPLMRGINITEGVVRHNNDIDRFYSREDHTLSKYRLLCNDLVIAMDGSKVGRNFALINKQDEGSLLVQRVARLRADNIDFIMFIYQQIGSDRFKTYIDRINTSSGIPHISLKQIEDFKIWTTRNDKEFRMVTNCLSSVDELISTETAKLDQLKNHKKGLMQQLFPKLQ</sequence>
<gene>
    <name evidence="5" type="ORF">B5F32_03850</name>
</gene>